<name>A0A4Y2A5E9_ARAVE</name>
<sequence length="158" mass="17918">MILHGAAAWAYPLSDRQSRLLSSIQRKFQLNIRGAYATTPTAAFQVIEGTIPLHIKAEQEVTYIKTARLRKTSNCNNINFNPNNSKDGTIYTKFHTAIFQLEDRISLRKQFLPVPVSIFTRTAQRRETKQAVPSVLSKKTQRNTNGWLNLVPSTQSSK</sequence>
<organism evidence="1 2">
    <name type="scientific">Araneus ventricosus</name>
    <name type="common">Orbweaver spider</name>
    <name type="synonym">Epeira ventricosa</name>
    <dbReference type="NCBI Taxonomy" id="182803"/>
    <lineage>
        <taxon>Eukaryota</taxon>
        <taxon>Metazoa</taxon>
        <taxon>Ecdysozoa</taxon>
        <taxon>Arthropoda</taxon>
        <taxon>Chelicerata</taxon>
        <taxon>Arachnida</taxon>
        <taxon>Araneae</taxon>
        <taxon>Araneomorphae</taxon>
        <taxon>Entelegynae</taxon>
        <taxon>Araneoidea</taxon>
        <taxon>Araneidae</taxon>
        <taxon>Araneus</taxon>
    </lineage>
</organism>
<accession>A0A4Y2A5E9</accession>
<evidence type="ECO:0000313" key="2">
    <source>
        <dbReference type="Proteomes" id="UP000499080"/>
    </source>
</evidence>
<dbReference type="AlphaFoldDB" id="A0A4Y2A5E9"/>
<proteinExistence type="predicted"/>
<dbReference type="EMBL" id="BGPR01000006">
    <property type="protein sequence ID" value="GBL74900.1"/>
    <property type="molecule type" value="Genomic_DNA"/>
</dbReference>
<reference evidence="1 2" key="1">
    <citation type="journal article" date="2019" name="Sci. Rep.">
        <title>Orb-weaving spider Araneus ventricosus genome elucidates the spidroin gene catalogue.</title>
        <authorList>
            <person name="Kono N."/>
            <person name="Nakamura H."/>
            <person name="Ohtoshi R."/>
            <person name="Moran D.A.P."/>
            <person name="Shinohara A."/>
            <person name="Yoshida Y."/>
            <person name="Fujiwara M."/>
            <person name="Mori M."/>
            <person name="Tomita M."/>
            <person name="Arakawa K."/>
        </authorList>
    </citation>
    <scope>NUCLEOTIDE SEQUENCE [LARGE SCALE GENOMIC DNA]</scope>
</reference>
<gene>
    <name evidence="1" type="ORF">AVEN_243734_1</name>
</gene>
<evidence type="ECO:0000313" key="1">
    <source>
        <dbReference type="EMBL" id="GBL74900.1"/>
    </source>
</evidence>
<keyword evidence="2" id="KW-1185">Reference proteome</keyword>
<dbReference type="Proteomes" id="UP000499080">
    <property type="component" value="Unassembled WGS sequence"/>
</dbReference>
<protein>
    <submittedName>
        <fullName evidence="1">Uncharacterized protein</fullName>
    </submittedName>
</protein>
<comment type="caution">
    <text evidence="1">The sequence shown here is derived from an EMBL/GenBank/DDBJ whole genome shotgun (WGS) entry which is preliminary data.</text>
</comment>